<gene>
    <name evidence="1" type="ORF">PR048_012719</name>
</gene>
<dbReference type="EMBL" id="JARBHB010000004">
    <property type="protein sequence ID" value="KAJ8886508.1"/>
    <property type="molecule type" value="Genomic_DNA"/>
</dbReference>
<evidence type="ECO:0000313" key="2">
    <source>
        <dbReference type="Proteomes" id="UP001159363"/>
    </source>
</evidence>
<keyword evidence="2" id="KW-1185">Reference proteome</keyword>
<proteinExistence type="predicted"/>
<organism evidence="1 2">
    <name type="scientific">Dryococelus australis</name>
    <dbReference type="NCBI Taxonomy" id="614101"/>
    <lineage>
        <taxon>Eukaryota</taxon>
        <taxon>Metazoa</taxon>
        <taxon>Ecdysozoa</taxon>
        <taxon>Arthropoda</taxon>
        <taxon>Hexapoda</taxon>
        <taxon>Insecta</taxon>
        <taxon>Pterygota</taxon>
        <taxon>Neoptera</taxon>
        <taxon>Polyneoptera</taxon>
        <taxon>Phasmatodea</taxon>
        <taxon>Verophasmatodea</taxon>
        <taxon>Anareolatae</taxon>
        <taxon>Phasmatidae</taxon>
        <taxon>Eurycanthinae</taxon>
        <taxon>Dryococelus</taxon>
    </lineage>
</organism>
<name>A0ABQ9HRL4_9NEOP</name>
<protein>
    <submittedName>
        <fullName evidence="1">Uncharacterized protein</fullName>
    </submittedName>
</protein>
<reference evidence="1 2" key="1">
    <citation type="submission" date="2023-02" db="EMBL/GenBank/DDBJ databases">
        <title>LHISI_Scaffold_Assembly.</title>
        <authorList>
            <person name="Stuart O.P."/>
            <person name="Cleave R."/>
            <person name="Magrath M.J.L."/>
            <person name="Mikheyev A.S."/>
        </authorList>
    </citation>
    <scope>NUCLEOTIDE SEQUENCE [LARGE SCALE GENOMIC DNA]</scope>
    <source>
        <strain evidence="1">Daus_M_001</strain>
        <tissue evidence="1">Leg muscle</tissue>
    </source>
</reference>
<dbReference type="Proteomes" id="UP001159363">
    <property type="component" value="Chromosome X"/>
</dbReference>
<accession>A0ABQ9HRL4</accession>
<evidence type="ECO:0000313" key="1">
    <source>
        <dbReference type="EMBL" id="KAJ8886508.1"/>
    </source>
</evidence>
<sequence length="73" mass="8643">MPRKYLRKFGTQPRVQWTEEQLVQANISPENEKRLVSHIQKLSSAGFAPYWTTIRRLAYQFAEKLGIRCKFSN</sequence>
<comment type="caution">
    <text evidence="1">The sequence shown here is derived from an EMBL/GenBank/DDBJ whole genome shotgun (WGS) entry which is preliminary data.</text>
</comment>